<dbReference type="EMBL" id="CACRUT010000023">
    <property type="protein sequence ID" value="VYU54817.1"/>
    <property type="molecule type" value="Genomic_DNA"/>
</dbReference>
<organism evidence="2">
    <name type="scientific">Paraprevotella clara</name>
    <dbReference type="NCBI Taxonomy" id="454154"/>
    <lineage>
        <taxon>Bacteria</taxon>
        <taxon>Pseudomonadati</taxon>
        <taxon>Bacteroidota</taxon>
        <taxon>Bacteroidia</taxon>
        <taxon>Bacteroidales</taxon>
        <taxon>Prevotellaceae</taxon>
        <taxon>Paraprevotella</taxon>
    </lineage>
</organism>
<sequence>MKKYSFLFLIASLCWCLFGCNEDCGFGFSEGDAENIVPQQGDIVPMTMNSEDSAFFSSLLPSLERNKVMRIDSRDELSTWLPDSLLIPDDLDFERYTYLLGCAELHSPSYYVKQDTLVYASGRFEYLFDYFYSPSDASSVRLICGKYVKFSVPGGVSLSIDGERGLGLVYSTEILGEGLSTPDFNMEDREFALIRMIPDLYNYIQWPEAWNYPFFFTVDYSRYSVILWKRKFDGVFVVSDPDFKITPLSPVSYLYEVTHKFTPSLIGEPRTSYVVSVIDKITDDVQLECVFNDIVQ</sequence>
<proteinExistence type="predicted"/>
<evidence type="ECO:0000313" key="2">
    <source>
        <dbReference type="EMBL" id="VYU54817.1"/>
    </source>
</evidence>
<accession>A0A6N3FQS6</accession>
<reference evidence="2" key="1">
    <citation type="submission" date="2019-11" db="EMBL/GenBank/DDBJ databases">
        <authorList>
            <person name="Feng L."/>
        </authorList>
    </citation>
    <scope>NUCLEOTIDE SEQUENCE</scope>
    <source>
        <strain evidence="2">PclaraLFYP37</strain>
    </source>
</reference>
<dbReference type="GeneID" id="93557296"/>
<protein>
    <submittedName>
        <fullName evidence="2">Uncharacterized protein</fullName>
    </submittedName>
</protein>
<dbReference type="AlphaFoldDB" id="A0A6N3FQS6"/>
<keyword evidence="1" id="KW-0732">Signal</keyword>
<name>A0A6N3FQS6_9BACT</name>
<gene>
    <name evidence="2" type="ORF">PCLFYP37_00190</name>
</gene>
<feature type="chain" id="PRO_5027026389" evidence="1">
    <location>
        <begin position="20"/>
        <end position="296"/>
    </location>
</feature>
<evidence type="ECO:0000256" key="1">
    <source>
        <dbReference type="SAM" id="SignalP"/>
    </source>
</evidence>
<dbReference type="RefSeq" id="WP_008619902.1">
    <property type="nucleotide sequence ID" value="NZ_AP025941.1"/>
</dbReference>
<feature type="signal peptide" evidence="1">
    <location>
        <begin position="1"/>
        <end position="19"/>
    </location>
</feature>